<proteinExistence type="predicted"/>
<dbReference type="AlphaFoldDB" id="A0AAD4TQX0"/>
<protein>
    <submittedName>
        <fullName evidence="1">Uncharacterized protein</fullName>
    </submittedName>
</protein>
<comment type="caution">
    <text evidence="1">The sequence shown here is derived from an EMBL/GenBank/DDBJ whole genome shotgun (WGS) entry which is preliminary data.</text>
</comment>
<accession>A0AAD4TQX0</accession>
<keyword evidence="2" id="KW-1185">Reference proteome</keyword>
<dbReference type="Proteomes" id="UP001214576">
    <property type="component" value="Unassembled WGS sequence"/>
</dbReference>
<dbReference type="EMBL" id="JAKZEL010000024">
    <property type="protein sequence ID" value="KAI4530744.1"/>
    <property type="molecule type" value="Genomic_DNA"/>
</dbReference>
<evidence type="ECO:0000313" key="1">
    <source>
        <dbReference type="EMBL" id="KAI4530744.1"/>
    </source>
</evidence>
<gene>
    <name evidence="1" type="ORF">MG293_018602</name>
</gene>
<organism evidence="1 2">
    <name type="scientific">Ovis ammon polii</name>
    <dbReference type="NCBI Taxonomy" id="230172"/>
    <lineage>
        <taxon>Eukaryota</taxon>
        <taxon>Metazoa</taxon>
        <taxon>Chordata</taxon>
        <taxon>Craniata</taxon>
        <taxon>Vertebrata</taxon>
        <taxon>Euteleostomi</taxon>
        <taxon>Mammalia</taxon>
        <taxon>Eutheria</taxon>
        <taxon>Laurasiatheria</taxon>
        <taxon>Artiodactyla</taxon>
        <taxon>Ruminantia</taxon>
        <taxon>Pecora</taxon>
        <taxon>Bovidae</taxon>
        <taxon>Caprinae</taxon>
        <taxon>Ovis</taxon>
    </lineage>
</organism>
<evidence type="ECO:0000313" key="2">
    <source>
        <dbReference type="Proteomes" id="UP001214576"/>
    </source>
</evidence>
<reference evidence="1" key="1">
    <citation type="submission" date="2022-03" db="EMBL/GenBank/DDBJ databases">
        <title>Genomic analyses of argali, domestic sheep and their hybrids provide insights into chromosomal evolution, heterosis and genetic basis of agronomic traits.</title>
        <authorList>
            <person name="Li M."/>
        </authorList>
    </citation>
    <scope>NUCLEOTIDE SEQUENCE</scope>
    <source>
        <strain evidence="1">CAU-MHL-2022a</strain>
        <tissue evidence="1">Skin</tissue>
    </source>
</reference>
<sequence>MAAARPPYTGLWTLEMASSDPPWTGLKGVTSFLPGALDELLGDASPVDGLVSLEGSISSAGLVKVRIIGVYTLRPLMPLSPTPGLLVLQMLPEDEGPGCSWSQVGAFLRGTLDETAMPLKSLASSTSARRPCAVAEPEGETGKTCGKTQLMPSITVITAFAIENRILEKKIDFSVLIVINPRLRRIEHTQSSLIYERKLKYLRCFPFVCELLFQRNVEGLLSPTCSAKISASAWQRLLCGSSLPGLCVSQRQPASRKQTNNLISVIHKCVNTSAWKPICQRLNYDAEVLVKAVERRVLRWVASALNLAIPPVST</sequence>
<name>A0AAD4TQX0_OVIAM</name>